<sequence>MYNPAPLDTRFPGFFTTTTTRQGGETPSPIRASSTTSSMDVGKILAFAVAERVLDDDGKEWEWDGHLLAETTSPWSMKMSLLLSRPASPTHSSVIINLNTPPLPTREFDRTQSPTPSSVMRATAPAFQPIQQTPPRSAHTRTQSELLPPISISPSTTHRRAVSITQPASPSISPAGTGGIPLPRRTTDGKTRVMGMPTLAEITAHYRSMGRKPSIKDLSSLTKDPSTPAAAAAAASQFSKAHPEKRYSLDSVGSGTSGRSWSSDSTASTAEDDEPRTPPDMRPRASSSTSTSGSQSRLPSFLRARSGSGGDRNPLAEALAKHRRASLTPSPPAEREGKRIAGKSETPRVQVTPPSTTMDSPPSFPCRRGDDSYFPSPANVSRRPTTSALTTDVPGFSLTPPTAAGQGVSPLKVLEAQVEEVRRRKERAERMVKLLGKRTGVAV</sequence>
<evidence type="ECO:0000313" key="2">
    <source>
        <dbReference type="Proteomes" id="UP001230649"/>
    </source>
</evidence>
<accession>A0ACC2UXP4</accession>
<dbReference type="Proteomes" id="UP001230649">
    <property type="component" value="Unassembled WGS sequence"/>
</dbReference>
<gene>
    <name evidence="1" type="ORF">QFC20_007581</name>
</gene>
<protein>
    <submittedName>
        <fullName evidence="1">Uncharacterized protein</fullName>
    </submittedName>
</protein>
<evidence type="ECO:0000313" key="1">
    <source>
        <dbReference type="EMBL" id="KAJ9091670.1"/>
    </source>
</evidence>
<proteinExistence type="predicted"/>
<keyword evidence="2" id="KW-1185">Reference proteome</keyword>
<name>A0ACC2UXP4_9TREE</name>
<dbReference type="EMBL" id="JASBWS010000195">
    <property type="protein sequence ID" value="KAJ9091670.1"/>
    <property type="molecule type" value="Genomic_DNA"/>
</dbReference>
<reference evidence="1" key="1">
    <citation type="submission" date="2023-04" db="EMBL/GenBank/DDBJ databases">
        <title>Draft Genome sequencing of Naganishia species isolated from polar environments using Oxford Nanopore Technology.</title>
        <authorList>
            <person name="Leo P."/>
            <person name="Venkateswaran K."/>
        </authorList>
    </citation>
    <scope>NUCLEOTIDE SEQUENCE</scope>
    <source>
        <strain evidence="1">MNA-CCFEE 5262</strain>
    </source>
</reference>
<organism evidence="1 2">
    <name type="scientific">Naganishia adeliensis</name>
    <dbReference type="NCBI Taxonomy" id="92952"/>
    <lineage>
        <taxon>Eukaryota</taxon>
        <taxon>Fungi</taxon>
        <taxon>Dikarya</taxon>
        <taxon>Basidiomycota</taxon>
        <taxon>Agaricomycotina</taxon>
        <taxon>Tremellomycetes</taxon>
        <taxon>Filobasidiales</taxon>
        <taxon>Filobasidiaceae</taxon>
        <taxon>Naganishia</taxon>
    </lineage>
</organism>
<comment type="caution">
    <text evidence="1">The sequence shown here is derived from an EMBL/GenBank/DDBJ whole genome shotgun (WGS) entry which is preliminary data.</text>
</comment>